<evidence type="ECO:0000313" key="3">
    <source>
        <dbReference type="Proteomes" id="UP000184267"/>
    </source>
</evidence>
<comment type="caution">
    <text evidence="2">The sequence shown here is derived from an EMBL/GenBank/DDBJ whole genome shotgun (WGS) entry which is preliminary data.</text>
</comment>
<sequence length="235" mass="26325">MNNTVYLRIEATQRAQHDLAASGQYLAFDVRHLVSAFADHNATPGGTLEYLWAEGHDPSRNMDPVILVVMTFLGDGFMVSTPPFHTTRCCLSCLSPADPKTYRIFVVWNRKLVSLVLPGILLVGDLIAAAYVGDGLLWYENPKDFNSLLVPALHARFIAYFARLWWHDRRAKRYQRHAPHGPSVHWHVMRTILHSVAAYSLGLVLNLAACAARSQLVLLTSCVLPPLIVRTPFLV</sequence>
<keyword evidence="3" id="KW-1185">Reference proteome</keyword>
<dbReference type="STRING" id="154538.A0A1M2V9L4"/>
<keyword evidence="1" id="KW-0472">Membrane</keyword>
<dbReference type="EMBL" id="MNAD01001554">
    <property type="protein sequence ID" value="OJT04227.1"/>
    <property type="molecule type" value="Genomic_DNA"/>
</dbReference>
<dbReference type="OrthoDB" id="2758055at2759"/>
<evidence type="ECO:0000256" key="1">
    <source>
        <dbReference type="SAM" id="Phobius"/>
    </source>
</evidence>
<keyword evidence="1" id="KW-1133">Transmembrane helix</keyword>
<reference evidence="2 3" key="1">
    <citation type="submission" date="2016-10" db="EMBL/GenBank/DDBJ databases">
        <title>Genome sequence of the basidiomycete white-rot fungus Trametes pubescens.</title>
        <authorList>
            <person name="Makela M.R."/>
            <person name="Granchi Z."/>
            <person name="Peng M."/>
            <person name="De Vries R.P."/>
            <person name="Grigoriev I."/>
            <person name="Riley R."/>
            <person name="Hilden K."/>
        </authorList>
    </citation>
    <scope>NUCLEOTIDE SEQUENCE [LARGE SCALE GENOMIC DNA]</scope>
    <source>
        <strain evidence="2 3">FBCC735</strain>
    </source>
</reference>
<dbReference type="AlphaFoldDB" id="A0A1M2V9L4"/>
<dbReference type="Proteomes" id="UP000184267">
    <property type="component" value="Unassembled WGS sequence"/>
</dbReference>
<organism evidence="2 3">
    <name type="scientific">Trametes pubescens</name>
    <name type="common">White-rot fungus</name>
    <dbReference type="NCBI Taxonomy" id="154538"/>
    <lineage>
        <taxon>Eukaryota</taxon>
        <taxon>Fungi</taxon>
        <taxon>Dikarya</taxon>
        <taxon>Basidiomycota</taxon>
        <taxon>Agaricomycotina</taxon>
        <taxon>Agaricomycetes</taxon>
        <taxon>Polyporales</taxon>
        <taxon>Polyporaceae</taxon>
        <taxon>Trametes</taxon>
    </lineage>
</organism>
<protein>
    <submittedName>
        <fullName evidence="2">Uncharacterized protein</fullName>
    </submittedName>
</protein>
<gene>
    <name evidence="2" type="ORF">TRAPUB_5104</name>
</gene>
<feature type="transmembrane region" description="Helical" evidence="1">
    <location>
        <begin position="145"/>
        <end position="166"/>
    </location>
</feature>
<evidence type="ECO:0000313" key="2">
    <source>
        <dbReference type="EMBL" id="OJT04227.1"/>
    </source>
</evidence>
<name>A0A1M2V9L4_TRAPU</name>
<feature type="transmembrane region" description="Helical" evidence="1">
    <location>
        <begin position="112"/>
        <end position="133"/>
    </location>
</feature>
<proteinExistence type="predicted"/>
<accession>A0A1M2V9L4</accession>
<keyword evidence="1" id="KW-0812">Transmembrane</keyword>